<evidence type="ECO:0000256" key="2">
    <source>
        <dbReference type="SAM" id="SignalP"/>
    </source>
</evidence>
<proteinExistence type="predicted"/>
<protein>
    <recommendedName>
        <fullName evidence="5">Cytochrome c domain-containing protein</fullName>
    </recommendedName>
</protein>
<feature type="signal peptide" evidence="2">
    <location>
        <begin position="1"/>
        <end position="33"/>
    </location>
</feature>
<keyword evidence="2" id="KW-0732">Signal</keyword>
<feature type="chain" id="PRO_5040922258" description="Cytochrome c domain-containing protein" evidence="2">
    <location>
        <begin position="34"/>
        <end position="525"/>
    </location>
</feature>
<evidence type="ECO:0008006" key="5">
    <source>
        <dbReference type="Google" id="ProtNLM"/>
    </source>
</evidence>
<evidence type="ECO:0000256" key="1">
    <source>
        <dbReference type="SAM" id="MobiDB-lite"/>
    </source>
</evidence>
<evidence type="ECO:0000313" key="3">
    <source>
        <dbReference type="EMBL" id="UEM11510.1"/>
    </source>
</evidence>
<dbReference type="AlphaFoldDB" id="A0A9X9XV16"/>
<dbReference type="KEGG" id="bban:J4G43_044620"/>
<organism evidence="3 4">
    <name type="scientific">Bradyrhizobium barranii subsp. barranii</name>
    <dbReference type="NCBI Taxonomy" id="2823807"/>
    <lineage>
        <taxon>Bacteria</taxon>
        <taxon>Pseudomonadati</taxon>
        <taxon>Pseudomonadota</taxon>
        <taxon>Alphaproteobacteria</taxon>
        <taxon>Hyphomicrobiales</taxon>
        <taxon>Nitrobacteraceae</taxon>
        <taxon>Bradyrhizobium</taxon>
        <taxon>Bradyrhizobium barranii</taxon>
    </lineage>
</organism>
<name>A0A9X9XV16_9BRAD</name>
<dbReference type="RefSeq" id="WP_225005487.1">
    <property type="nucleotide sequence ID" value="NZ_CP086136.1"/>
</dbReference>
<dbReference type="EMBL" id="CP086136">
    <property type="protein sequence ID" value="UEM11510.1"/>
    <property type="molecule type" value="Genomic_DNA"/>
</dbReference>
<dbReference type="Proteomes" id="UP000664702">
    <property type="component" value="Chromosome"/>
</dbReference>
<accession>A0A9X9XV16</accession>
<sequence>MHGSLFRRRIASLLAAGVMLAAALEVGTAPAQAASRPLAPNDVSILFPPPKSAADLANLIAVSDLAGPTGSPQRLFSDADFTRFIANAESPEHPSVPDSGARHIQFPDEVKKIEAWFVAGIRIDPGAPGLSPEIIAKFGRQPQIRLIIQPVTNGPDGFKVHDTAGHLIFSFSLDADPPLGGCAPFPRFKPDDEAFKAIVRDVATLRDQLAAGDFGKVKVSTAGDLNVHPGLVGASAKAFRDALKTLLEKHLSPQRLNTMAVMGIAPPEPWIFVSMLRVPQAGLIAVPGPTLDGMHAAQMFSAIGERHVVPQPVTNNQNPISCRHAALQNPPLPQADRKGVSTSEFIDGNLPNNRIIEIVNTIADPKKSHFFNTDCVSCHTETAQPLAQENTKFRTAWREPRGLAERKLECPQLRLVPILFARRPGRGDDNQARGSRDDRSSHLHQQPIAEQITNGRSFRQRAGPTGRMKEKMEYCYWETFFWLSSLFPGAALASYHQPAVGNRRCCGRGGRPGVFRAGEGSRCSS</sequence>
<evidence type="ECO:0000313" key="4">
    <source>
        <dbReference type="Proteomes" id="UP000664702"/>
    </source>
</evidence>
<feature type="compositionally biased region" description="Basic and acidic residues" evidence="1">
    <location>
        <begin position="425"/>
        <end position="441"/>
    </location>
</feature>
<feature type="region of interest" description="Disordered" evidence="1">
    <location>
        <begin position="424"/>
        <end position="446"/>
    </location>
</feature>
<gene>
    <name evidence="3" type="ORF">J4G43_044620</name>
</gene>
<reference evidence="3 4" key="1">
    <citation type="journal article" date="2022" name="Int. J. Syst. Evol. Microbiol.">
        <title>Strains of Bradyrhizobium barranii sp. nov. associated with legumes native to Canada are symbionts of soybeans and belong to different subspecies (subsp. barranii subsp. nov. and subsp. apii subsp. nov.) and symbiovars (sv. glycinearum and sv. septentrionale).</title>
        <authorList>
            <person name="Bromfield E.S.P."/>
            <person name="Cloutier S."/>
            <person name="Wasai-Hara S."/>
            <person name="Minamisawa K."/>
        </authorList>
    </citation>
    <scope>NUCLEOTIDE SEQUENCE [LARGE SCALE GENOMIC DNA]</scope>
    <source>
        <strain evidence="3 4">144S4</strain>
    </source>
</reference>